<keyword evidence="3" id="KW-1185">Reference proteome</keyword>
<dbReference type="PROSITE" id="PS51186">
    <property type="entry name" value="GNAT"/>
    <property type="match status" value="1"/>
</dbReference>
<proteinExistence type="predicted"/>
<dbReference type="SUPFAM" id="SSF55729">
    <property type="entry name" value="Acyl-CoA N-acyltransferases (Nat)"/>
    <property type="match status" value="1"/>
</dbReference>
<name>A0ABS2A827_9ACTN</name>
<reference evidence="2 3" key="1">
    <citation type="submission" date="2021-01" db="EMBL/GenBank/DDBJ databases">
        <title>Actinoplanes sp. nov. LDG1-06 isolated from lichen.</title>
        <authorList>
            <person name="Saeng-In P."/>
            <person name="Phongsopitanun W."/>
            <person name="Kanchanasin P."/>
            <person name="Yuki M."/>
            <person name="Kudo T."/>
            <person name="Ohkuma M."/>
            <person name="Tanasupawat S."/>
        </authorList>
    </citation>
    <scope>NUCLEOTIDE SEQUENCE [LARGE SCALE GENOMIC DNA]</scope>
    <source>
        <strain evidence="2 3">LDG1-06</strain>
    </source>
</reference>
<sequence>MPRRGRRSVGTALIRTAEDLALERGIGRLGLGVDDTNPRAAALYRRLGYAETGCRYVDRFTVVDDDGSRREIAEPCRFLVSELASRQ</sequence>
<evidence type="ECO:0000259" key="1">
    <source>
        <dbReference type="PROSITE" id="PS51186"/>
    </source>
</evidence>
<dbReference type="Gene3D" id="3.40.630.30">
    <property type="match status" value="1"/>
</dbReference>
<comment type="caution">
    <text evidence="2">The sequence shown here is derived from an EMBL/GenBank/DDBJ whole genome shotgun (WGS) entry which is preliminary data.</text>
</comment>
<dbReference type="Proteomes" id="UP000632138">
    <property type="component" value="Unassembled WGS sequence"/>
</dbReference>
<evidence type="ECO:0000313" key="3">
    <source>
        <dbReference type="Proteomes" id="UP000632138"/>
    </source>
</evidence>
<evidence type="ECO:0000313" key="2">
    <source>
        <dbReference type="EMBL" id="MBM2615962.1"/>
    </source>
</evidence>
<gene>
    <name evidence="2" type="ORF">JIG36_10380</name>
</gene>
<accession>A0ABS2A827</accession>
<dbReference type="InterPro" id="IPR016181">
    <property type="entry name" value="Acyl_CoA_acyltransferase"/>
</dbReference>
<dbReference type="InterPro" id="IPR000182">
    <property type="entry name" value="GNAT_dom"/>
</dbReference>
<organism evidence="2 3">
    <name type="scientific">Paractinoplanes ovalisporus</name>
    <dbReference type="NCBI Taxonomy" id="2810368"/>
    <lineage>
        <taxon>Bacteria</taxon>
        <taxon>Bacillati</taxon>
        <taxon>Actinomycetota</taxon>
        <taxon>Actinomycetes</taxon>
        <taxon>Micromonosporales</taxon>
        <taxon>Micromonosporaceae</taxon>
        <taxon>Paractinoplanes</taxon>
    </lineage>
</organism>
<feature type="domain" description="N-acetyltransferase" evidence="1">
    <location>
        <begin position="1"/>
        <end position="77"/>
    </location>
</feature>
<protein>
    <submittedName>
        <fullName evidence="2">GNAT family N-acetyltransferase</fullName>
    </submittedName>
</protein>
<dbReference type="RefSeq" id="WP_203375890.1">
    <property type="nucleotide sequence ID" value="NZ_JAENHP010000003.1"/>
</dbReference>
<dbReference type="Pfam" id="PF00583">
    <property type="entry name" value="Acetyltransf_1"/>
    <property type="match status" value="1"/>
</dbReference>
<dbReference type="EMBL" id="JAENHP010000003">
    <property type="protein sequence ID" value="MBM2615962.1"/>
    <property type="molecule type" value="Genomic_DNA"/>
</dbReference>